<feature type="region of interest" description="Disordered" evidence="1">
    <location>
        <begin position="143"/>
        <end position="186"/>
    </location>
</feature>
<keyword evidence="2" id="KW-0472">Membrane</keyword>
<keyword evidence="2" id="KW-1133">Transmembrane helix</keyword>
<organism evidence="3 4">
    <name type="scientific">Bonamia ostreae</name>
    <dbReference type="NCBI Taxonomy" id="126728"/>
    <lineage>
        <taxon>Eukaryota</taxon>
        <taxon>Sar</taxon>
        <taxon>Rhizaria</taxon>
        <taxon>Endomyxa</taxon>
        <taxon>Ascetosporea</taxon>
        <taxon>Haplosporida</taxon>
        <taxon>Bonamia</taxon>
    </lineage>
</organism>
<name>A0ABV2AHH1_9EUKA</name>
<gene>
    <name evidence="3" type="ORF">MHBO_000974</name>
</gene>
<protein>
    <submittedName>
        <fullName evidence="3">Uncharacterized protein</fullName>
    </submittedName>
</protein>
<evidence type="ECO:0000313" key="3">
    <source>
        <dbReference type="EMBL" id="MES1919110.1"/>
    </source>
</evidence>
<feature type="compositionally biased region" description="Basic and acidic residues" evidence="1">
    <location>
        <begin position="153"/>
        <end position="163"/>
    </location>
</feature>
<feature type="transmembrane region" description="Helical" evidence="2">
    <location>
        <begin position="108"/>
        <end position="129"/>
    </location>
</feature>
<proteinExistence type="predicted"/>
<feature type="transmembrane region" description="Helical" evidence="2">
    <location>
        <begin position="6"/>
        <end position="26"/>
    </location>
</feature>
<evidence type="ECO:0000256" key="1">
    <source>
        <dbReference type="SAM" id="MobiDB-lite"/>
    </source>
</evidence>
<feature type="compositionally biased region" description="Polar residues" evidence="1">
    <location>
        <begin position="174"/>
        <end position="186"/>
    </location>
</feature>
<dbReference type="Proteomes" id="UP001439008">
    <property type="component" value="Unassembled WGS sequence"/>
</dbReference>
<accession>A0ABV2AHH1</accession>
<evidence type="ECO:0000313" key="4">
    <source>
        <dbReference type="Proteomes" id="UP001439008"/>
    </source>
</evidence>
<feature type="transmembrane region" description="Helical" evidence="2">
    <location>
        <begin position="72"/>
        <end position="96"/>
    </location>
</feature>
<comment type="caution">
    <text evidence="3">The sequence shown here is derived from an EMBL/GenBank/DDBJ whole genome shotgun (WGS) entry which is preliminary data.</text>
</comment>
<feature type="transmembrane region" description="Helical" evidence="2">
    <location>
        <begin position="47"/>
        <end position="66"/>
    </location>
</feature>
<feature type="compositionally biased region" description="Basic residues" evidence="1">
    <location>
        <begin position="164"/>
        <end position="173"/>
    </location>
</feature>
<dbReference type="EMBL" id="JBDODL010000201">
    <property type="protein sequence ID" value="MES1919110.1"/>
    <property type="molecule type" value="Genomic_DNA"/>
</dbReference>
<sequence length="186" mass="21252">MVLSMIMRTITIFAIIARAVIATIYFSSRYSLNNFGYAFFNDVLLNAYIYTTLLEISMFLTMFFPIDLVLRFLLAFLLPLAILMANIDPIMFLLKLWGTDHSKTDRTYTLILVLITIGIIVIGIIYAFYGEKEASVDLSEKTASFPESSESETETKTKTEISPKKKKHRRRKQTQSQIESGFSKVS</sequence>
<evidence type="ECO:0000256" key="2">
    <source>
        <dbReference type="SAM" id="Phobius"/>
    </source>
</evidence>
<reference evidence="3 4" key="1">
    <citation type="journal article" date="2024" name="BMC Biol.">
        <title>Comparative genomics of Ascetosporea gives new insight into the evolutionary basis for animal parasitism in Rhizaria.</title>
        <authorList>
            <person name="Hiltunen Thoren M."/>
            <person name="Onut-Brannstrom I."/>
            <person name="Alfjorden A."/>
            <person name="Peckova H."/>
            <person name="Swords F."/>
            <person name="Hooper C."/>
            <person name="Holzer A.S."/>
            <person name="Bass D."/>
            <person name="Burki F."/>
        </authorList>
    </citation>
    <scope>NUCLEOTIDE SEQUENCE [LARGE SCALE GENOMIC DNA]</scope>
    <source>
        <strain evidence="3">20-A016</strain>
    </source>
</reference>
<keyword evidence="2" id="KW-0812">Transmembrane</keyword>
<keyword evidence="4" id="KW-1185">Reference proteome</keyword>